<feature type="binding site" evidence="4">
    <location>
        <position position="147"/>
    </location>
    <ligand>
        <name>substrate</name>
    </ligand>
</feature>
<dbReference type="Gene3D" id="3.30.70.580">
    <property type="entry name" value="Pseudouridine synthase I, catalytic domain, N-terminal subdomain"/>
    <property type="match status" value="1"/>
</dbReference>
<dbReference type="SUPFAM" id="SSF55120">
    <property type="entry name" value="Pseudouridine synthase"/>
    <property type="match status" value="1"/>
</dbReference>
<feature type="active site" description="Nucleophile" evidence="4">
    <location>
        <position position="70"/>
    </location>
</feature>
<reference evidence="8" key="1">
    <citation type="journal article" date="2019" name="Int. J. Syst. Evol. Microbiol.">
        <title>The Global Catalogue of Microorganisms (GCM) 10K type strain sequencing project: providing services to taxonomists for standard genome sequencing and annotation.</title>
        <authorList>
            <consortium name="The Broad Institute Genomics Platform"/>
            <consortium name="The Broad Institute Genome Sequencing Center for Infectious Disease"/>
            <person name="Wu L."/>
            <person name="Ma J."/>
        </authorList>
    </citation>
    <scope>NUCLEOTIDE SEQUENCE [LARGE SCALE GENOMIC DNA]</scope>
    <source>
        <strain evidence="8">CGMCC 4.6997</strain>
    </source>
</reference>
<keyword evidence="2 4" id="KW-0819">tRNA processing</keyword>
<evidence type="ECO:0000256" key="3">
    <source>
        <dbReference type="ARBA" id="ARBA00023235"/>
    </source>
</evidence>
<keyword evidence="8" id="KW-1185">Reference proteome</keyword>
<feature type="domain" description="Pseudouridine synthase I TruA alpha/beta" evidence="6">
    <location>
        <begin position="181"/>
        <end position="283"/>
    </location>
</feature>
<comment type="similarity">
    <text evidence="1 4 5">Belongs to the tRNA pseudouridine synthase TruA family.</text>
</comment>
<dbReference type="PANTHER" id="PTHR11142:SF0">
    <property type="entry name" value="TRNA PSEUDOURIDINE SYNTHASE-LIKE 1"/>
    <property type="match status" value="1"/>
</dbReference>
<dbReference type="Proteomes" id="UP001596039">
    <property type="component" value="Unassembled WGS sequence"/>
</dbReference>
<organism evidence="7 8">
    <name type="scientific">Lysinimonas soli</name>
    <dbReference type="NCBI Taxonomy" id="1074233"/>
    <lineage>
        <taxon>Bacteria</taxon>
        <taxon>Bacillati</taxon>
        <taxon>Actinomycetota</taxon>
        <taxon>Actinomycetes</taxon>
        <taxon>Micrococcales</taxon>
        <taxon>Microbacteriaceae</taxon>
        <taxon>Lysinimonas</taxon>
    </lineage>
</organism>
<dbReference type="PANTHER" id="PTHR11142">
    <property type="entry name" value="PSEUDOURIDYLATE SYNTHASE"/>
    <property type="match status" value="1"/>
</dbReference>
<dbReference type="EC" id="5.4.99.12" evidence="4"/>
<dbReference type="CDD" id="cd02570">
    <property type="entry name" value="PseudoU_synth_EcTruA"/>
    <property type="match status" value="1"/>
</dbReference>
<dbReference type="GO" id="GO:0160147">
    <property type="term" value="F:tRNA pseudouridine(38-40) synthase activity"/>
    <property type="evidence" value="ECO:0007669"/>
    <property type="project" value="UniProtKB-EC"/>
</dbReference>
<evidence type="ECO:0000256" key="1">
    <source>
        <dbReference type="ARBA" id="ARBA00009375"/>
    </source>
</evidence>
<sequence>MEGLPHAEGEPARDPRIRLRLDLAYDGTAFSGWARQPGLRTVQGELEIALATVLAKHGPPPTLTVAGRTDVGVHALGQVAHLDLTPAQLSSLDRPHRGGPAPKSFGPAALARRLNGIAGLQSDVVVTHATLAPPGFDARFSALWRRYEYRIADPAALRDPRRRGHTLWHPADLDVEAMDAAARSLLGLHDFAAFCRPRPGATTIRTLQDFGWMRDAHGVLVATVRADAFCHSMVRALVGACVAVGEAKLPTTRPAGIRDEAVRGSEFIVLPAKGLTLVEVGYPDDDEMAARAALTRARRFDHDAGID</sequence>
<evidence type="ECO:0000256" key="5">
    <source>
        <dbReference type="RuleBase" id="RU003792"/>
    </source>
</evidence>
<dbReference type="Pfam" id="PF01416">
    <property type="entry name" value="PseudoU_synth_1"/>
    <property type="match status" value="1"/>
</dbReference>
<dbReference type="Gene3D" id="3.30.70.660">
    <property type="entry name" value="Pseudouridine synthase I, catalytic domain, C-terminal subdomain"/>
    <property type="match status" value="1"/>
</dbReference>
<comment type="caution">
    <text evidence="4">Lacks conserved residue(s) required for the propagation of feature annotation.</text>
</comment>
<dbReference type="HAMAP" id="MF_00171">
    <property type="entry name" value="TruA"/>
    <property type="match status" value="1"/>
</dbReference>
<dbReference type="InterPro" id="IPR001406">
    <property type="entry name" value="PsdUridine_synth_TruA"/>
</dbReference>
<dbReference type="EMBL" id="JBHSMG010000002">
    <property type="protein sequence ID" value="MFC5502811.1"/>
    <property type="molecule type" value="Genomic_DNA"/>
</dbReference>
<dbReference type="InterPro" id="IPR020094">
    <property type="entry name" value="TruA/RsuA/RluB/E/F_N"/>
</dbReference>
<dbReference type="InterPro" id="IPR020095">
    <property type="entry name" value="PsdUridine_synth_TruA_C"/>
</dbReference>
<comment type="catalytic activity">
    <reaction evidence="4 5">
        <text>uridine(38/39/40) in tRNA = pseudouridine(38/39/40) in tRNA</text>
        <dbReference type="Rhea" id="RHEA:22376"/>
        <dbReference type="Rhea" id="RHEA-COMP:10085"/>
        <dbReference type="Rhea" id="RHEA-COMP:10087"/>
        <dbReference type="ChEBI" id="CHEBI:65314"/>
        <dbReference type="ChEBI" id="CHEBI:65315"/>
        <dbReference type="EC" id="5.4.99.12"/>
    </reaction>
</comment>
<evidence type="ECO:0000259" key="6">
    <source>
        <dbReference type="Pfam" id="PF01416"/>
    </source>
</evidence>
<dbReference type="InterPro" id="IPR020103">
    <property type="entry name" value="PsdUridine_synth_cat_dom_sf"/>
</dbReference>
<accession>A0ABW0NS93</accession>
<gene>
    <name evidence="4" type="primary">truA</name>
    <name evidence="7" type="ORF">ACFPJ4_11225</name>
</gene>
<name>A0ABW0NS93_9MICO</name>
<comment type="subunit">
    <text evidence="4">Homodimer.</text>
</comment>
<dbReference type="PIRSF" id="PIRSF001430">
    <property type="entry name" value="tRNA_psdUrid_synth"/>
    <property type="match status" value="1"/>
</dbReference>
<evidence type="ECO:0000256" key="4">
    <source>
        <dbReference type="HAMAP-Rule" id="MF_00171"/>
    </source>
</evidence>
<dbReference type="RefSeq" id="WP_386740512.1">
    <property type="nucleotide sequence ID" value="NZ_JBHSMG010000002.1"/>
</dbReference>
<evidence type="ECO:0000313" key="8">
    <source>
        <dbReference type="Proteomes" id="UP001596039"/>
    </source>
</evidence>
<comment type="function">
    <text evidence="4">Formation of pseudouridine at positions 38, 39 and 40 in the anticodon stem and loop of transfer RNAs.</text>
</comment>
<proteinExistence type="inferred from homology"/>
<protein>
    <recommendedName>
        <fullName evidence="4">tRNA pseudouridine synthase A</fullName>
        <ecNumber evidence="4">5.4.99.12</ecNumber>
    </recommendedName>
    <alternativeName>
        <fullName evidence="4">tRNA pseudouridine(38-40) synthase</fullName>
    </alternativeName>
    <alternativeName>
        <fullName evidence="4">tRNA pseudouridylate synthase I</fullName>
    </alternativeName>
    <alternativeName>
        <fullName evidence="4">tRNA-uridine isomerase I</fullName>
    </alternativeName>
</protein>
<comment type="caution">
    <text evidence="7">The sequence shown here is derived from an EMBL/GenBank/DDBJ whole genome shotgun (WGS) entry which is preliminary data.</text>
</comment>
<evidence type="ECO:0000256" key="2">
    <source>
        <dbReference type="ARBA" id="ARBA00022694"/>
    </source>
</evidence>
<keyword evidence="3 4" id="KW-0413">Isomerase</keyword>
<evidence type="ECO:0000313" key="7">
    <source>
        <dbReference type="EMBL" id="MFC5502811.1"/>
    </source>
</evidence>
<dbReference type="InterPro" id="IPR020097">
    <property type="entry name" value="PsdUridine_synth_TruA_a/b_dom"/>
</dbReference>